<dbReference type="PROSITE" id="PS50878">
    <property type="entry name" value="RT_POL"/>
    <property type="match status" value="1"/>
</dbReference>
<dbReference type="GO" id="GO:0004519">
    <property type="term" value="F:endonuclease activity"/>
    <property type="evidence" value="ECO:0007669"/>
    <property type="project" value="UniProtKB-KW"/>
</dbReference>
<evidence type="ECO:0000256" key="2">
    <source>
        <dbReference type="ARBA" id="ARBA00022679"/>
    </source>
</evidence>
<dbReference type="InterPro" id="IPR000477">
    <property type="entry name" value="RT_dom"/>
</dbReference>
<dbReference type="InterPro" id="IPR053134">
    <property type="entry name" value="RNA-dir_DNA_polymerase"/>
</dbReference>
<proteinExistence type="predicted"/>
<keyword evidence="3" id="KW-0548">Nucleotidyltransferase</keyword>
<reference evidence="9" key="1">
    <citation type="journal article" date="2019" name="Sci. Rep.">
        <title>Draft genome of Tanacetum cinerariifolium, the natural source of mosquito coil.</title>
        <authorList>
            <person name="Yamashiro T."/>
            <person name="Shiraishi A."/>
            <person name="Satake H."/>
            <person name="Nakayama K."/>
        </authorList>
    </citation>
    <scope>NUCLEOTIDE SEQUENCE</scope>
</reference>
<organism evidence="9">
    <name type="scientific">Tanacetum cinerariifolium</name>
    <name type="common">Dalmatian daisy</name>
    <name type="synonym">Chrysanthemum cinerariifolium</name>
    <dbReference type="NCBI Taxonomy" id="118510"/>
    <lineage>
        <taxon>Eukaryota</taxon>
        <taxon>Viridiplantae</taxon>
        <taxon>Streptophyta</taxon>
        <taxon>Embryophyta</taxon>
        <taxon>Tracheophyta</taxon>
        <taxon>Spermatophyta</taxon>
        <taxon>Magnoliopsida</taxon>
        <taxon>eudicotyledons</taxon>
        <taxon>Gunneridae</taxon>
        <taxon>Pentapetalae</taxon>
        <taxon>asterids</taxon>
        <taxon>campanulids</taxon>
        <taxon>Asterales</taxon>
        <taxon>Asteraceae</taxon>
        <taxon>Asteroideae</taxon>
        <taxon>Anthemideae</taxon>
        <taxon>Anthemidinae</taxon>
        <taxon>Tanacetum</taxon>
    </lineage>
</organism>
<comment type="caution">
    <text evidence="9">The sequence shown here is derived from an EMBL/GenBank/DDBJ whole genome shotgun (WGS) entry which is preliminary data.</text>
</comment>
<dbReference type="Gene3D" id="3.10.10.10">
    <property type="entry name" value="HIV Type 1 Reverse Transcriptase, subunit A, domain 1"/>
    <property type="match status" value="2"/>
</dbReference>
<keyword evidence="5" id="KW-0255">Endonuclease</keyword>
<dbReference type="PANTHER" id="PTHR24559:SF427">
    <property type="entry name" value="RNA-DIRECTED DNA POLYMERASE"/>
    <property type="match status" value="1"/>
</dbReference>
<feature type="non-terminal residue" evidence="9">
    <location>
        <position position="1"/>
    </location>
</feature>
<dbReference type="InterPro" id="IPR043502">
    <property type="entry name" value="DNA/RNA_pol_sf"/>
</dbReference>
<keyword evidence="1" id="KW-0645">Protease</keyword>
<name>A0A699SL57_TANCI</name>
<dbReference type="FunFam" id="3.10.10.10:FF:000007">
    <property type="entry name" value="Retrovirus-related Pol polyprotein from transposon 17.6-like Protein"/>
    <property type="match status" value="1"/>
</dbReference>
<feature type="domain" description="Reverse transcriptase" evidence="8">
    <location>
        <begin position="1"/>
        <end position="178"/>
    </location>
</feature>
<dbReference type="AlphaFoldDB" id="A0A699SL57"/>
<keyword evidence="2" id="KW-0808">Transferase</keyword>
<evidence type="ECO:0000256" key="6">
    <source>
        <dbReference type="ARBA" id="ARBA00022801"/>
    </source>
</evidence>
<dbReference type="EMBL" id="BKCJ011169849">
    <property type="protein sequence ID" value="GFC98068.1"/>
    <property type="molecule type" value="Genomic_DNA"/>
</dbReference>
<dbReference type="CDD" id="cd01647">
    <property type="entry name" value="RT_LTR"/>
    <property type="match status" value="1"/>
</dbReference>
<dbReference type="Gene3D" id="3.30.70.270">
    <property type="match status" value="1"/>
</dbReference>
<evidence type="ECO:0000256" key="3">
    <source>
        <dbReference type="ARBA" id="ARBA00022695"/>
    </source>
</evidence>
<sequence>EFQIDLVPGAAPVARAPYRLAPSEMKELAEQLKELSDKGFVRPSSSPWGAPVPRIDDLFDQLQGSSVYSKIDLRSGYHQLRVREEDIPKTAFRMRYGHYEFQVMPFGLTNASAVFMDLMNPVCKPYLDKFVIVFIDDILIYSKDEKEHEEHLKTILELLKKEELYAKFSKCKFWIPKV</sequence>
<evidence type="ECO:0000256" key="7">
    <source>
        <dbReference type="ARBA" id="ARBA00022918"/>
    </source>
</evidence>
<protein>
    <submittedName>
        <fullName evidence="9">Reverse transcriptase domain-containing protein</fullName>
    </submittedName>
</protein>
<keyword evidence="7 9" id="KW-0695">RNA-directed DNA polymerase</keyword>
<dbReference type="GO" id="GO:0006508">
    <property type="term" value="P:proteolysis"/>
    <property type="evidence" value="ECO:0007669"/>
    <property type="project" value="UniProtKB-KW"/>
</dbReference>
<dbReference type="InterPro" id="IPR043128">
    <property type="entry name" value="Rev_trsase/Diguanyl_cyclase"/>
</dbReference>
<gene>
    <name evidence="9" type="ORF">Tci_870038</name>
</gene>
<accession>A0A699SL57</accession>
<evidence type="ECO:0000256" key="4">
    <source>
        <dbReference type="ARBA" id="ARBA00022722"/>
    </source>
</evidence>
<dbReference type="SUPFAM" id="SSF56672">
    <property type="entry name" value="DNA/RNA polymerases"/>
    <property type="match status" value="1"/>
</dbReference>
<dbReference type="GO" id="GO:0003964">
    <property type="term" value="F:RNA-directed DNA polymerase activity"/>
    <property type="evidence" value="ECO:0007669"/>
    <property type="project" value="UniProtKB-KW"/>
</dbReference>
<dbReference type="GO" id="GO:0008233">
    <property type="term" value="F:peptidase activity"/>
    <property type="evidence" value="ECO:0007669"/>
    <property type="project" value="UniProtKB-KW"/>
</dbReference>
<evidence type="ECO:0000256" key="5">
    <source>
        <dbReference type="ARBA" id="ARBA00022759"/>
    </source>
</evidence>
<keyword evidence="6" id="KW-0378">Hydrolase</keyword>
<evidence type="ECO:0000256" key="1">
    <source>
        <dbReference type="ARBA" id="ARBA00022670"/>
    </source>
</evidence>
<dbReference type="PANTHER" id="PTHR24559">
    <property type="entry name" value="TRANSPOSON TY3-I GAG-POL POLYPROTEIN"/>
    <property type="match status" value="1"/>
</dbReference>
<evidence type="ECO:0000313" key="9">
    <source>
        <dbReference type="EMBL" id="GFC98068.1"/>
    </source>
</evidence>
<dbReference type="Pfam" id="PF00078">
    <property type="entry name" value="RVT_1"/>
    <property type="match status" value="1"/>
</dbReference>
<evidence type="ECO:0000259" key="8">
    <source>
        <dbReference type="PROSITE" id="PS50878"/>
    </source>
</evidence>
<keyword evidence="4" id="KW-0540">Nuclease</keyword>